<evidence type="ECO:0000256" key="1">
    <source>
        <dbReference type="SAM" id="Phobius"/>
    </source>
</evidence>
<evidence type="ECO:0000313" key="4">
    <source>
        <dbReference type="Proteomes" id="UP001589774"/>
    </source>
</evidence>
<dbReference type="Proteomes" id="UP001589774">
    <property type="component" value="Unassembled WGS sequence"/>
</dbReference>
<dbReference type="InterPro" id="IPR050640">
    <property type="entry name" value="Bact_2-comp_sensor_kinase"/>
</dbReference>
<dbReference type="EC" id="2.7.13.3" evidence="3"/>
<gene>
    <name evidence="3" type="ORF">ACFFI0_18555</name>
</gene>
<reference evidence="3 4" key="1">
    <citation type="submission" date="2024-09" db="EMBL/GenBank/DDBJ databases">
        <authorList>
            <person name="Sun Q."/>
            <person name="Mori K."/>
        </authorList>
    </citation>
    <scope>NUCLEOTIDE SEQUENCE [LARGE SCALE GENOMIC DNA]</scope>
    <source>
        <strain evidence="3 4">CCM 7765</strain>
    </source>
</reference>
<dbReference type="GO" id="GO:0004673">
    <property type="term" value="F:protein histidine kinase activity"/>
    <property type="evidence" value="ECO:0007669"/>
    <property type="project" value="UniProtKB-EC"/>
</dbReference>
<proteinExistence type="predicted"/>
<evidence type="ECO:0000259" key="2">
    <source>
        <dbReference type="Pfam" id="PF06580"/>
    </source>
</evidence>
<dbReference type="InterPro" id="IPR036890">
    <property type="entry name" value="HATPase_C_sf"/>
</dbReference>
<name>A0ABV6HQG8_9SPHI</name>
<dbReference type="EMBL" id="JBHLWO010000002">
    <property type="protein sequence ID" value="MFC0320335.1"/>
    <property type="molecule type" value="Genomic_DNA"/>
</dbReference>
<comment type="caution">
    <text evidence="3">The sequence shown here is derived from an EMBL/GenBank/DDBJ whole genome shotgun (WGS) entry which is preliminary data.</text>
</comment>
<dbReference type="PANTHER" id="PTHR34220">
    <property type="entry name" value="SENSOR HISTIDINE KINASE YPDA"/>
    <property type="match status" value="1"/>
</dbReference>
<keyword evidence="1" id="KW-0812">Transmembrane</keyword>
<dbReference type="RefSeq" id="WP_377477482.1">
    <property type="nucleotide sequence ID" value="NZ_JBHLWO010000002.1"/>
</dbReference>
<dbReference type="PANTHER" id="PTHR34220:SF7">
    <property type="entry name" value="SENSOR HISTIDINE KINASE YPDA"/>
    <property type="match status" value="1"/>
</dbReference>
<keyword evidence="4" id="KW-1185">Reference proteome</keyword>
<dbReference type="SUPFAM" id="SSF55874">
    <property type="entry name" value="ATPase domain of HSP90 chaperone/DNA topoisomerase II/histidine kinase"/>
    <property type="match status" value="1"/>
</dbReference>
<feature type="transmembrane region" description="Helical" evidence="1">
    <location>
        <begin position="133"/>
        <end position="152"/>
    </location>
</feature>
<sequence>MNVSELRIPTSSDSVFSRLGSRLAYHSLFWLLIAVVYYFNYYRLIGNAEHVWIFVIKELLVVMIAFYSLSSRKVVSVFSNPRGIPFVLLWIAVLYVIWALTTYAACFIFQATFKNYGPRFGKYLELVLTDGPLSIVKNVYIFVLDFIFLISLPVGPKFVKIMLEQVLTKTRLERDNLELELNFLKSQINPHFLFNTLNNIYQLLDTDYDKGRDMVLRLSTLMRYTLYESQNHFIPLRKELEFLKDFIALMHIRYGERVQIEAYITDIKEPYKISPLMLIPFVENAFKHGPDKSPNNNFVYINIDVNDDWIFLQVENEVESTQHIAKPNDSQSVGGVGMSNILRRLDLHYKDKYYLSYGVQKNVYSVHLKINLKSN</sequence>
<dbReference type="InterPro" id="IPR010559">
    <property type="entry name" value="Sig_transdc_His_kin_internal"/>
</dbReference>
<feature type="transmembrane region" description="Helical" evidence="1">
    <location>
        <begin position="51"/>
        <end position="69"/>
    </location>
</feature>
<keyword evidence="3" id="KW-0418">Kinase</keyword>
<keyword evidence="3" id="KW-0808">Transferase</keyword>
<keyword evidence="1" id="KW-1133">Transmembrane helix</keyword>
<keyword evidence="1" id="KW-0472">Membrane</keyword>
<feature type="domain" description="Signal transduction histidine kinase internal region" evidence="2">
    <location>
        <begin position="180"/>
        <end position="257"/>
    </location>
</feature>
<accession>A0ABV6HQG8</accession>
<feature type="transmembrane region" description="Helical" evidence="1">
    <location>
        <begin position="23"/>
        <end position="39"/>
    </location>
</feature>
<protein>
    <submittedName>
        <fullName evidence="3">Sensor histidine kinase</fullName>
        <ecNumber evidence="3">2.7.13.3</ecNumber>
    </submittedName>
</protein>
<evidence type="ECO:0000313" key="3">
    <source>
        <dbReference type="EMBL" id="MFC0320335.1"/>
    </source>
</evidence>
<dbReference type="Pfam" id="PF06580">
    <property type="entry name" value="His_kinase"/>
    <property type="match status" value="1"/>
</dbReference>
<feature type="transmembrane region" description="Helical" evidence="1">
    <location>
        <begin position="89"/>
        <end position="113"/>
    </location>
</feature>
<organism evidence="3 4">
    <name type="scientific">Olivibacter oleidegradans</name>
    <dbReference type="NCBI Taxonomy" id="760123"/>
    <lineage>
        <taxon>Bacteria</taxon>
        <taxon>Pseudomonadati</taxon>
        <taxon>Bacteroidota</taxon>
        <taxon>Sphingobacteriia</taxon>
        <taxon>Sphingobacteriales</taxon>
        <taxon>Sphingobacteriaceae</taxon>
        <taxon>Olivibacter</taxon>
    </lineage>
</organism>